<accession>A0A162IVX1</accession>
<dbReference type="EMBL" id="AZGY01000004">
    <property type="protein sequence ID" value="KZZ99182.1"/>
    <property type="molecule type" value="Genomic_DNA"/>
</dbReference>
<keyword evidence="4" id="KW-0326">Glycosidase</keyword>
<dbReference type="InterPro" id="IPR057016">
    <property type="entry name" value="EndoS_F2-like_TIM-barrel"/>
</dbReference>
<proteinExistence type="predicted"/>
<dbReference type="OrthoDB" id="4958379at2759"/>
<gene>
    <name evidence="7" type="ORF">AAL_02733</name>
</gene>
<dbReference type="SUPFAM" id="SSF51445">
    <property type="entry name" value="(Trans)glycosidases"/>
    <property type="match status" value="1"/>
</dbReference>
<evidence type="ECO:0000256" key="4">
    <source>
        <dbReference type="ARBA" id="ARBA00023295"/>
    </source>
</evidence>
<dbReference type="GO" id="GO:0016798">
    <property type="term" value="F:hydrolase activity, acting on glycosyl bonds"/>
    <property type="evidence" value="ECO:0007669"/>
    <property type="project" value="UniProtKB-KW"/>
</dbReference>
<protein>
    <submittedName>
        <fullName evidence="7">Chitinase</fullName>
    </submittedName>
</protein>
<evidence type="ECO:0000256" key="2">
    <source>
        <dbReference type="ARBA" id="ARBA00022801"/>
    </source>
</evidence>
<dbReference type="Pfam" id="PF23916">
    <property type="entry name" value="TIM-barrel_EndoS"/>
    <property type="match status" value="1"/>
</dbReference>
<keyword evidence="2" id="KW-0378">Hydrolase</keyword>
<name>A0A162IVX1_9HYPO</name>
<feature type="chain" id="PRO_5007835570" evidence="5">
    <location>
        <begin position="19"/>
        <end position="317"/>
    </location>
</feature>
<evidence type="ECO:0000313" key="7">
    <source>
        <dbReference type="EMBL" id="KZZ99182.1"/>
    </source>
</evidence>
<dbReference type="Gene3D" id="3.20.20.80">
    <property type="entry name" value="Glycosidases"/>
    <property type="match status" value="1"/>
</dbReference>
<evidence type="ECO:0000256" key="1">
    <source>
        <dbReference type="ARBA" id="ARBA00022729"/>
    </source>
</evidence>
<dbReference type="InterPro" id="IPR017853">
    <property type="entry name" value="GH"/>
</dbReference>
<dbReference type="InterPro" id="IPR001223">
    <property type="entry name" value="Glyco_hydro18_cat"/>
</dbReference>
<evidence type="ECO:0000256" key="5">
    <source>
        <dbReference type="SAM" id="SignalP"/>
    </source>
</evidence>
<keyword evidence="1 5" id="KW-0732">Signal</keyword>
<dbReference type="GO" id="GO:0005975">
    <property type="term" value="P:carbohydrate metabolic process"/>
    <property type="evidence" value="ECO:0007669"/>
    <property type="project" value="InterPro"/>
</dbReference>
<evidence type="ECO:0000313" key="8">
    <source>
        <dbReference type="Proteomes" id="UP000078544"/>
    </source>
</evidence>
<feature type="domain" description="GH18" evidence="6">
    <location>
        <begin position="48"/>
        <end position="317"/>
    </location>
</feature>
<sequence length="317" mass="35186">MKIPSVILFVSSIASALAASASVCPMANAHASGAALQEILKYKQSEHQIMAAYYRSWRDVASNPKENRAAMDDLPDCLDIAFVFCQGSEPDAFFTTLRDKYAPALKKRGTKVVRTIAIDAILDEKYANNIDGYQALAKHLFETYVVAHGLDGLDIDVERRLSKTQLKKAVGVFDALSRFIGPRSGTGKLFIYDTNQDGTTSLFQAVHSYIDFVLVQSYGRSLQKAQGTFNTYKPYISGKQYLIGFSFYEERGPAWGDVDVPTKTSRAYNYALWQPQGARKGGIFSYAVDRDGVREGSNDLVPTDYSWTRQLISAMNP</sequence>
<evidence type="ECO:0000256" key="3">
    <source>
        <dbReference type="ARBA" id="ARBA00023026"/>
    </source>
</evidence>
<feature type="signal peptide" evidence="5">
    <location>
        <begin position="1"/>
        <end position="18"/>
    </location>
</feature>
<evidence type="ECO:0000259" key="6">
    <source>
        <dbReference type="PROSITE" id="PS51910"/>
    </source>
</evidence>
<reference evidence="7 8" key="1">
    <citation type="journal article" date="2016" name="Genome Biol. Evol.">
        <title>Divergent and convergent evolution of fungal pathogenicity.</title>
        <authorList>
            <person name="Shang Y."/>
            <person name="Xiao G."/>
            <person name="Zheng P."/>
            <person name="Cen K."/>
            <person name="Zhan S."/>
            <person name="Wang C."/>
        </authorList>
    </citation>
    <scope>NUCLEOTIDE SEQUENCE [LARGE SCALE GENOMIC DNA]</scope>
    <source>
        <strain evidence="7 8">RCEF 2490</strain>
    </source>
</reference>
<keyword evidence="8" id="KW-1185">Reference proteome</keyword>
<dbReference type="Proteomes" id="UP000078544">
    <property type="component" value="Unassembled WGS sequence"/>
</dbReference>
<dbReference type="AlphaFoldDB" id="A0A162IVX1"/>
<comment type="caution">
    <text evidence="7">The sequence shown here is derived from an EMBL/GenBank/DDBJ whole genome shotgun (WGS) entry which is preliminary data.</text>
</comment>
<keyword evidence="3" id="KW-0843">Virulence</keyword>
<organism evidence="7 8">
    <name type="scientific">Moelleriella libera RCEF 2490</name>
    <dbReference type="NCBI Taxonomy" id="1081109"/>
    <lineage>
        <taxon>Eukaryota</taxon>
        <taxon>Fungi</taxon>
        <taxon>Dikarya</taxon>
        <taxon>Ascomycota</taxon>
        <taxon>Pezizomycotina</taxon>
        <taxon>Sordariomycetes</taxon>
        <taxon>Hypocreomycetidae</taxon>
        <taxon>Hypocreales</taxon>
        <taxon>Clavicipitaceae</taxon>
        <taxon>Moelleriella</taxon>
    </lineage>
</organism>
<dbReference type="PROSITE" id="PS51910">
    <property type="entry name" value="GH18_2"/>
    <property type="match status" value="1"/>
</dbReference>